<dbReference type="PROSITE" id="PS51662">
    <property type="entry name" value="BP_PHYTASE"/>
    <property type="match status" value="2"/>
</dbReference>
<evidence type="ECO:0000256" key="1">
    <source>
        <dbReference type="SAM" id="SignalP"/>
    </source>
</evidence>
<evidence type="ECO:0000313" key="4">
    <source>
        <dbReference type="Proteomes" id="UP000246077"/>
    </source>
</evidence>
<dbReference type="RefSeq" id="WP_109921565.1">
    <property type="nucleotide sequence ID" value="NZ_QGLF01000003.1"/>
</dbReference>
<proteinExistence type="predicted"/>
<feature type="domain" description="BPP" evidence="2">
    <location>
        <begin position="14"/>
        <end position="310"/>
    </location>
</feature>
<dbReference type="Pfam" id="PF02333">
    <property type="entry name" value="Phytase"/>
    <property type="match status" value="1"/>
</dbReference>
<feature type="chain" id="PRO_5016366278" evidence="1">
    <location>
        <begin position="18"/>
        <end position="638"/>
    </location>
</feature>
<feature type="domain" description="BPP" evidence="2">
    <location>
        <begin position="311"/>
        <end position="635"/>
    </location>
</feature>
<keyword evidence="1" id="KW-0732">Signal</keyword>
<dbReference type="PROSITE" id="PS51257">
    <property type="entry name" value="PROKAR_LIPOPROTEIN"/>
    <property type="match status" value="1"/>
</dbReference>
<dbReference type="InterPro" id="IPR003431">
    <property type="entry name" value="B-propeller_Phytase"/>
</dbReference>
<dbReference type="GO" id="GO:0016158">
    <property type="term" value="F:inositol hexakisphosphate 3-phosphatase activity"/>
    <property type="evidence" value="ECO:0007669"/>
    <property type="project" value="InterPro"/>
</dbReference>
<keyword evidence="4" id="KW-1185">Reference proteome</keyword>
<dbReference type="AlphaFoldDB" id="A0A317E2S6"/>
<dbReference type="OrthoDB" id="8696437at2"/>
<protein>
    <submittedName>
        <fullName evidence="3">3-phytase</fullName>
    </submittedName>
</protein>
<dbReference type="EMBL" id="QGLF01000003">
    <property type="protein sequence ID" value="PWR20921.1"/>
    <property type="molecule type" value="Genomic_DNA"/>
</dbReference>
<gene>
    <name evidence="3" type="ORF">DKG75_13100</name>
</gene>
<comment type="caution">
    <text evidence="3">The sequence shown here is derived from an EMBL/GenBank/DDBJ whole genome shotgun (WGS) entry which is preliminary data.</text>
</comment>
<accession>A0A317E2S6</accession>
<dbReference type="SUPFAM" id="SSF50956">
    <property type="entry name" value="Thermostable phytase (3-phytase)"/>
    <property type="match status" value="2"/>
</dbReference>
<dbReference type="InterPro" id="IPR011042">
    <property type="entry name" value="6-blade_b-propeller_TolB-like"/>
</dbReference>
<organism evidence="3 4">
    <name type="scientific">Zavarzinia compransoris</name>
    <dbReference type="NCBI Taxonomy" id="1264899"/>
    <lineage>
        <taxon>Bacteria</taxon>
        <taxon>Pseudomonadati</taxon>
        <taxon>Pseudomonadota</taxon>
        <taxon>Alphaproteobacteria</taxon>
        <taxon>Rhodospirillales</taxon>
        <taxon>Zavarziniaceae</taxon>
        <taxon>Zavarzinia</taxon>
    </lineage>
</organism>
<sequence>MKSFLICLPLGAGLLLAGCDGPAARAADEAPPLSLAPWPAGAELAAETLEFLPSADDLRLAAGRDGLAVLDPAGGVRGTMAGRYALLDSRPAAGGFAVATQDVERQQATVVTLAPDAGAWRFGAPVLLPARAFAVEGLCLYRDGGGNLSLFLVGDEGRGEQWLVGGPDDLLPAPRLIRRLSLPPAATACRTDDAGGLLYVNEEDLGLWVQGADGDAAADRRVVDLRQPHGTLAGGVRALAPVPGGLLALDAEAGRLRRYAAGGTLPPIGLAGLKAPDGLAARVGAQGIDILLRDEATGRFHQGRLDWSPAAPAAPPRLPVIAAERQTEPMSRQGDAADDPAIWLNPEAPERSLVLGTNKKQGLVVYDLDGRVVQDLPVGRLNNVDVRAGFALGTALVDIAVASNRDRNTIDVFAIDRASGTLRPAGAIETGLAAIYGICLFQAPDGPLYAFANDKDGSFLQYRLAGDGERVTGTLLRRFEVASQPEGCVADDRHQRLFLGEEDVGVWSVDARPEGAATLAPVAAVGDLLVADVEGLALYPGAGGGYLLVSSQGNDSYAVFDALPPHRPRGAFRIGINAAAGIDGASETDGIEVTAAPLGGVFGQGLLVVQDGRKRMPESSQNFKLVPWSRVAETLALD</sequence>
<evidence type="ECO:0000313" key="3">
    <source>
        <dbReference type="EMBL" id="PWR20921.1"/>
    </source>
</evidence>
<name>A0A317E2S6_9PROT</name>
<evidence type="ECO:0000259" key="2">
    <source>
        <dbReference type="PROSITE" id="PS51662"/>
    </source>
</evidence>
<feature type="signal peptide" evidence="1">
    <location>
        <begin position="1"/>
        <end position="17"/>
    </location>
</feature>
<dbReference type="Gene3D" id="2.120.10.30">
    <property type="entry name" value="TolB, C-terminal domain"/>
    <property type="match status" value="2"/>
</dbReference>
<dbReference type="Proteomes" id="UP000246077">
    <property type="component" value="Unassembled WGS sequence"/>
</dbReference>
<reference evidence="4" key="1">
    <citation type="submission" date="2018-05" db="EMBL/GenBank/DDBJ databases">
        <title>Zavarzinia sp. HR-AS.</title>
        <authorList>
            <person name="Lee Y."/>
            <person name="Jeon C.O."/>
        </authorList>
    </citation>
    <scope>NUCLEOTIDE SEQUENCE [LARGE SCALE GENOMIC DNA]</scope>
    <source>
        <strain evidence="4">DSM 1231</strain>
    </source>
</reference>